<comment type="caution">
    <text evidence="3">The sequence shown here is derived from an EMBL/GenBank/DDBJ whole genome shotgun (WGS) entry which is preliminary data.</text>
</comment>
<feature type="region of interest" description="Disordered" evidence="1">
    <location>
        <begin position="143"/>
        <end position="182"/>
    </location>
</feature>
<protein>
    <recommendedName>
        <fullName evidence="5">Infection structure specific protein</fullName>
    </recommendedName>
</protein>
<organism evidence="3 4">
    <name type="scientific">Schizothecium vesticola</name>
    <dbReference type="NCBI Taxonomy" id="314040"/>
    <lineage>
        <taxon>Eukaryota</taxon>
        <taxon>Fungi</taxon>
        <taxon>Dikarya</taxon>
        <taxon>Ascomycota</taxon>
        <taxon>Pezizomycotina</taxon>
        <taxon>Sordariomycetes</taxon>
        <taxon>Sordariomycetidae</taxon>
        <taxon>Sordariales</taxon>
        <taxon>Schizotheciaceae</taxon>
        <taxon>Schizothecium</taxon>
    </lineage>
</organism>
<keyword evidence="2" id="KW-0732">Signal</keyword>
<evidence type="ECO:0000313" key="3">
    <source>
        <dbReference type="EMBL" id="KAK0743990.1"/>
    </source>
</evidence>
<dbReference type="Proteomes" id="UP001172155">
    <property type="component" value="Unassembled WGS sequence"/>
</dbReference>
<feature type="compositionally biased region" description="Gly residues" evidence="1">
    <location>
        <begin position="152"/>
        <end position="170"/>
    </location>
</feature>
<name>A0AA40ERC2_9PEZI</name>
<feature type="signal peptide" evidence="2">
    <location>
        <begin position="1"/>
        <end position="19"/>
    </location>
</feature>
<dbReference type="EMBL" id="JAUKUD010000005">
    <property type="protein sequence ID" value="KAK0743990.1"/>
    <property type="molecule type" value="Genomic_DNA"/>
</dbReference>
<keyword evidence="4" id="KW-1185">Reference proteome</keyword>
<feature type="chain" id="PRO_5041262794" description="Infection structure specific protein" evidence="2">
    <location>
        <begin position="20"/>
        <end position="205"/>
    </location>
</feature>
<evidence type="ECO:0000256" key="2">
    <source>
        <dbReference type="SAM" id="SignalP"/>
    </source>
</evidence>
<sequence length="205" mass="19571">MLVPTFTLTALATFAHASANHIAHPAHVNRDLVPRQTGSDPLAGAACASDLLSIAGSLPTPPAALLTGDFATMTDPCSYSVPTSIASEFSAYSSELISWASAVEPQISSALAKCPELASELAGPIAEASNSLLCSTSSGLGGGGSAPAPTGSAGGAGAGGSGSTPTGGSGTKAPGNTSTAGGPRETGFAVGVMAFAGLIGAVAAL</sequence>
<evidence type="ECO:0008006" key="5">
    <source>
        <dbReference type="Google" id="ProtNLM"/>
    </source>
</evidence>
<evidence type="ECO:0000313" key="4">
    <source>
        <dbReference type="Proteomes" id="UP001172155"/>
    </source>
</evidence>
<accession>A0AA40ERC2</accession>
<dbReference type="AlphaFoldDB" id="A0AA40ERC2"/>
<evidence type="ECO:0000256" key="1">
    <source>
        <dbReference type="SAM" id="MobiDB-lite"/>
    </source>
</evidence>
<reference evidence="3" key="1">
    <citation type="submission" date="2023-06" db="EMBL/GenBank/DDBJ databases">
        <title>Genome-scale phylogeny and comparative genomics of the fungal order Sordariales.</title>
        <authorList>
            <consortium name="Lawrence Berkeley National Laboratory"/>
            <person name="Hensen N."/>
            <person name="Bonometti L."/>
            <person name="Westerberg I."/>
            <person name="Brannstrom I.O."/>
            <person name="Guillou S."/>
            <person name="Cros-Aarteil S."/>
            <person name="Calhoun S."/>
            <person name="Haridas S."/>
            <person name="Kuo A."/>
            <person name="Mondo S."/>
            <person name="Pangilinan J."/>
            <person name="Riley R."/>
            <person name="LaButti K."/>
            <person name="Andreopoulos B."/>
            <person name="Lipzen A."/>
            <person name="Chen C."/>
            <person name="Yanf M."/>
            <person name="Daum C."/>
            <person name="Ng V."/>
            <person name="Clum A."/>
            <person name="Steindorff A."/>
            <person name="Ohm R."/>
            <person name="Martin F."/>
            <person name="Silar P."/>
            <person name="Natvig D."/>
            <person name="Lalanne C."/>
            <person name="Gautier V."/>
            <person name="Ament-velasquez S.L."/>
            <person name="Kruys A."/>
            <person name="Hutchinson M.I."/>
            <person name="Powell A.J."/>
            <person name="Barry K."/>
            <person name="Miller A.N."/>
            <person name="Grigoriev I.V."/>
            <person name="Debuchy R."/>
            <person name="Gladieux P."/>
            <person name="Thoren M.H."/>
            <person name="Johannesson H."/>
        </authorList>
    </citation>
    <scope>NUCLEOTIDE SEQUENCE</scope>
    <source>
        <strain evidence="3">SMH3187-1</strain>
    </source>
</reference>
<gene>
    <name evidence="3" type="ORF">B0T18DRAFT_431155</name>
</gene>
<proteinExistence type="predicted"/>